<evidence type="ECO:0000256" key="1">
    <source>
        <dbReference type="ARBA" id="ARBA00006068"/>
    </source>
</evidence>
<accession>A0A8J3FQA4</accession>
<dbReference type="AlphaFoldDB" id="A0A8J3FQA4"/>
<organism evidence="3 4">
    <name type="scientific">Mangrovihabitans endophyticus</name>
    <dbReference type="NCBI Taxonomy" id="1751298"/>
    <lineage>
        <taxon>Bacteria</taxon>
        <taxon>Bacillati</taxon>
        <taxon>Actinomycetota</taxon>
        <taxon>Actinomycetes</taxon>
        <taxon>Micromonosporales</taxon>
        <taxon>Micromonosporaceae</taxon>
        <taxon>Mangrovihabitans</taxon>
    </lineage>
</organism>
<dbReference type="Pfam" id="PF03816">
    <property type="entry name" value="LytR_cpsA_psr"/>
    <property type="match status" value="1"/>
</dbReference>
<comment type="similarity">
    <text evidence="1">Belongs to the LytR/CpsA/Psr (LCP) family.</text>
</comment>
<proteinExistence type="inferred from homology"/>
<dbReference type="PANTHER" id="PTHR33392">
    <property type="entry name" value="POLYISOPRENYL-TEICHOIC ACID--PEPTIDOGLYCAN TEICHOIC ACID TRANSFERASE TAGU"/>
    <property type="match status" value="1"/>
</dbReference>
<name>A0A8J3FQA4_9ACTN</name>
<evidence type="ECO:0000313" key="4">
    <source>
        <dbReference type="Proteomes" id="UP000656042"/>
    </source>
</evidence>
<dbReference type="PANTHER" id="PTHR33392:SF6">
    <property type="entry name" value="POLYISOPRENYL-TEICHOIC ACID--PEPTIDOGLYCAN TEICHOIC ACID TRANSFERASE TAGU"/>
    <property type="match status" value="1"/>
</dbReference>
<evidence type="ECO:0000313" key="3">
    <source>
        <dbReference type="EMBL" id="GGK99176.1"/>
    </source>
</evidence>
<dbReference type="InterPro" id="IPR050922">
    <property type="entry name" value="LytR/CpsA/Psr_CW_biosynth"/>
</dbReference>
<reference evidence="3" key="2">
    <citation type="submission" date="2020-09" db="EMBL/GenBank/DDBJ databases">
        <authorList>
            <person name="Sun Q."/>
            <person name="Zhou Y."/>
        </authorList>
    </citation>
    <scope>NUCLEOTIDE SEQUENCE</scope>
    <source>
        <strain evidence="3">CGMCC 4.7299</strain>
    </source>
</reference>
<feature type="domain" description="Cell envelope-related transcriptional attenuator" evidence="2">
    <location>
        <begin position="92"/>
        <end position="279"/>
    </location>
</feature>
<dbReference type="Proteomes" id="UP000656042">
    <property type="component" value="Unassembled WGS sequence"/>
</dbReference>
<gene>
    <name evidence="3" type="ORF">GCM10012284_36980</name>
</gene>
<comment type="caution">
    <text evidence="3">The sequence shown here is derived from an EMBL/GenBank/DDBJ whole genome shotgun (WGS) entry which is preliminary data.</text>
</comment>
<dbReference type="Gene3D" id="3.40.630.190">
    <property type="entry name" value="LCP protein"/>
    <property type="match status" value="1"/>
</dbReference>
<keyword evidence="4" id="KW-1185">Reference proteome</keyword>
<protein>
    <recommendedName>
        <fullName evidence="2">Cell envelope-related transcriptional attenuator domain-containing protein</fullName>
    </recommendedName>
</protein>
<dbReference type="EMBL" id="BMMX01000016">
    <property type="protein sequence ID" value="GGK99176.1"/>
    <property type="molecule type" value="Genomic_DNA"/>
</dbReference>
<reference evidence="3" key="1">
    <citation type="journal article" date="2014" name="Int. J. Syst. Evol. Microbiol.">
        <title>Complete genome sequence of Corynebacterium casei LMG S-19264T (=DSM 44701T), isolated from a smear-ripened cheese.</title>
        <authorList>
            <consortium name="US DOE Joint Genome Institute (JGI-PGF)"/>
            <person name="Walter F."/>
            <person name="Albersmeier A."/>
            <person name="Kalinowski J."/>
            <person name="Ruckert C."/>
        </authorList>
    </citation>
    <scope>NUCLEOTIDE SEQUENCE</scope>
    <source>
        <strain evidence="3">CGMCC 4.7299</strain>
    </source>
</reference>
<dbReference type="InterPro" id="IPR004474">
    <property type="entry name" value="LytR_CpsA_psr"/>
</dbReference>
<sequence>MAKSDKTRARRRAPLWARLCAILGCVLMVVSGGVLISSQVLVARYAGSVQTKDLFGDAAEGATKQPTSDIKGPLNILLVGIDPRTDQQAPLSDSIIVVHVPENGDEAYVFSIPRDLIVEIPPFEKTGFLGGSAKINAAMSYGSSVGDGKHDVAQGFALLAKTVSKLTGIKEFDAGAIINFGGFKKIVDAMGGVTMTVDQEVKSEHLQPNGKPRPRLARCANNQCAHPYYGPQKEYHKGTYHLEGWEALDYVRQRYGLPKSDYDRQRHQQQFIKAMAAQALSKDVVTNPIKLDKVLKAAGESLIFDGGGHSVVDWGLALKNIRSQNMTLIKLPGDSVFVGNDYRGERLEPGAEDFFASVVNDQVADFVLRNPNYINTSA</sequence>
<evidence type="ECO:0000259" key="2">
    <source>
        <dbReference type="Pfam" id="PF03816"/>
    </source>
</evidence>